<feature type="region of interest" description="Disordered" evidence="6">
    <location>
        <begin position="1388"/>
        <end position="1421"/>
    </location>
</feature>
<feature type="region of interest" description="Disordered" evidence="6">
    <location>
        <begin position="1"/>
        <end position="116"/>
    </location>
</feature>
<evidence type="ECO:0000256" key="6">
    <source>
        <dbReference type="SAM" id="MobiDB-lite"/>
    </source>
</evidence>
<feature type="region of interest" description="Disordered" evidence="6">
    <location>
        <begin position="452"/>
        <end position="482"/>
    </location>
</feature>
<comment type="subcellular location">
    <subcellularLocation>
        <location evidence="1">Cytoplasm</location>
    </subcellularLocation>
</comment>
<keyword evidence="7" id="KW-0812">Transmembrane</keyword>
<evidence type="ECO:0000256" key="1">
    <source>
        <dbReference type="ARBA" id="ARBA00004496"/>
    </source>
</evidence>
<keyword evidence="5" id="KW-0175">Coiled coil</keyword>
<keyword evidence="4" id="KW-0505">Motor protein</keyword>
<evidence type="ECO:0000313" key="9">
    <source>
        <dbReference type="Proteomes" id="UP000007264"/>
    </source>
</evidence>
<feature type="compositionally biased region" description="Polar residues" evidence="6">
    <location>
        <begin position="469"/>
        <end position="482"/>
    </location>
</feature>
<dbReference type="OrthoDB" id="10625535at2759"/>
<feature type="region of interest" description="Disordered" evidence="6">
    <location>
        <begin position="514"/>
        <end position="564"/>
    </location>
</feature>
<feature type="compositionally biased region" description="Basic and acidic residues" evidence="6">
    <location>
        <begin position="551"/>
        <end position="563"/>
    </location>
</feature>
<accession>I0YSJ2</accession>
<dbReference type="GeneID" id="17039345"/>
<dbReference type="PANTHER" id="PTHR46349">
    <property type="entry name" value="CINGULIN-LIKE PROTEIN 1-RELATED"/>
    <property type="match status" value="1"/>
</dbReference>
<feature type="coiled-coil region" evidence="5">
    <location>
        <begin position="768"/>
        <end position="900"/>
    </location>
</feature>
<feature type="compositionally biased region" description="Low complexity" evidence="6">
    <location>
        <begin position="1359"/>
        <end position="1373"/>
    </location>
</feature>
<feature type="region of interest" description="Disordered" evidence="6">
    <location>
        <begin position="1208"/>
        <end position="1268"/>
    </location>
</feature>
<keyword evidence="3" id="KW-0518">Myosin</keyword>
<feature type="region of interest" description="Disordered" evidence="6">
    <location>
        <begin position="130"/>
        <end position="223"/>
    </location>
</feature>
<keyword evidence="7" id="KW-1133">Transmembrane helix</keyword>
<name>I0YSJ2_COCSC</name>
<keyword evidence="2" id="KW-0963">Cytoplasm</keyword>
<organism evidence="8 9">
    <name type="scientific">Coccomyxa subellipsoidea (strain C-169)</name>
    <name type="common">Green microalga</name>
    <dbReference type="NCBI Taxonomy" id="574566"/>
    <lineage>
        <taxon>Eukaryota</taxon>
        <taxon>Viridiplantae</taxon>
        <taxon>Chlorophyta</taxon>
        <taxon>core chlorophytes</taxon>
        <taxon>Trebouxiophyceae</taxon>
        <taxon>Trebouxiophyceae incertae sedis</taxon>
        <taxon>Coccomyxaceae</taxon>
        <taxon>Coccomyxa</taxon>
        <taxon>Coccomyxa subellipsoidea</taxon>
    </lineage>
</organism>
<protein>
    <submittedName>
        <fullName evidence="8">Uncharacterized protein</fullName>
    </submittedName>
</protein>
<feature type="coiled-coil region" evidence="5">
    <location>
        <begin position="933"/>
        <end position="986"/>
    </location>
</feature>
<evidence type="ECO:0000256" key="7">
    <source>
        <dbReference type="SAM" id="Phobius"/>
    </source>
</evidence>
<feature type="coiled-coil region" evidence="5">
    <location>
        <begin position="624"/>
        <end position="735"/>
    </location>
</feature>
<evidence type="ECO:0000313" key="8">
    <source>
        <dbReference type="EMBL" id="EIE21361.1"/>
    </source>
</evidence>
<evidence type="ECO:0000256" key="4">
    <source>
        <dbReference type="ARBA" id="ARBA00023175"/>
    </source>
</evidence>
<evidence type="ECO:0000256" key="2">
    <source>
        <dbReference type="ARBA" id="ARBA00022490"/>
    </source>
</evidence>
<feature type="region of interest" description="Disordered" evidence="6">
    <location>
        <begin position="1315"/>
        <end position="1376"/>
    </location>
</feature>
<sequence>MNSENESIRANPAAASPERPRWKSGSAALQGGANASPGRRRQGKQEALRSTAQPPLPSLDSSPSPPAVYLRQSKKLGVSEEPQQSQHGPETLQGEHLLDDSTADSPGTPEQLDAAQLGSALLSAWADSAALQHAPGADGAEEDALPEVHDSAHADPAPDLAQSPQPPVFAASPPSLHDTPDGALVAGATTPDPPDDATLRGSFASVTTGEEPFPKGLTAQSPSLKSAAGSADVAAAELAAAELADVALMWQTVELESRAYGRRRARTSVSSLRSSGALEALLEDVKWQREAADDQLASARREKAAADELVQHAGFEGFQIERGMLDRLQSALTSAAAANSDKEQLGDELEAAFHRIAAVENHRLRLEQQLQAEARLREATERALDAARYEVEALSAKAKRAAKQRRRLLTRMEGISEAVQSPLITHGQSLRASLGAWPGSAAAADSATDSLAAANPGHMSTRRRLEPDQATSATESPGLQPSATEMDELFGALPLPATGSPISADWAIRSREDSALATPSRTQGAGLGSFHTPASWMRTPSQTGPGSAPRSTDERRQRAREAQAEALAVEYDRAADSGYEEETDSGLTPSRLMLRLREARAAAAGAASGARRARAGAAAAEARAAAAEAAEARLSAALKAAQQRSNARDEHARRLQAQLGQAQLRLAQLRMQCDSTTKSLSGRSQALKTATAELKDWEAKASDLQKQVEDAGAAAERVAADAAAAQERCSELEHAAVGREAAVQDAAVQVQEARAAQAARAGQAQHALEQFEQTLVEKTQAEAALRSELQQSTQAQAALQANLRQHEETVSALRSDLQEQGARKEELERELQELQAAEGTLRTEAAELAERERLLRADLLSLKADREARIARLEAEVAELKSHTEELESASADLMDLRAAFKDREATIEQLSADLEAARGAGAGQEGTEAADREAAEEAAEQLRNEVAQLRAALDTAERPREERSVEDAENRLADVQIELMAAQYDTRTAAEALTSAQERVSDLTWHLDDSHSRIAELEASCSEAAAAREAAEQRASDLEDQATKAQARAQSLAAKLKAHRRSSGESALLLQVETLQEDKRSAEAHAEGLRTKLATARREAAVREAELAEQAAAHRAEAEAAAQLVAAMRPKGDNVLATLWTELMEAHARAAKAQLLRPHGSSVAGPSDTADDEGVHQRLHEVWAQLDAARNEADDRKRELAITQAQLAATTPKAGSPGGSPDRLDAGSTDCAENGGRSEGSGRHHSSPPESPDAAPAQGSFHMDESPIRGLLTDGARAAARRAERLTAAAAAREAAASAAAPVAVAEIAAAAAASGKTVGRRSGGWTPRGSGSAAGRGPGPSGPAAAGKKDSFAQPTSSASSSSSSSSGSDRSLGRELERFVCGGAPEQPQAVEQTSPAGPALSEGSASSPADPQEEAQLAGSGALMDVVYDLQGGCCASAADISDDFSVASNAGSSSAPAHGWAAVTSAAARHGATPAAQGIPTSARLPSASRWVRASEAASLPRSAGWSAAQLWCSLGLRSASVGVSALGGVVCVGLLLAARRRHAIMAAIRYLLGIFRLYSATLRQLR</sequence>
<dbReference type="EMBL" id="AGSI01000012">
    <property type="protein sequence ID" value="EIE21361.1"/>
    <property type="molecule type" value="Genomic_DNA"/>
</dbReference>
<feature type="region of interest" description="Disordered" evidence="6">
    <location>
        <begin position="1157"/>
        <end position="1176"/>
    </location>
</feature>
<proteinExistence type="predicted"/>
<dbReference type="Proteomes" id="UP000007264">
    <property type="component" value="Unassembled WGS sequence"/>
</dbReference>
<reference evidence="8 9" key="1">
    <citation type="journal article" date="2012" name="Genome Biol.">
        <title>The genome of the polar eukaryotic microalga coccomyxa subellipsoidea reveals traits of cold adaptation.</title>
        <authorList>
            <person name="Blanc G."/>
            <person name="Agarkova I."/>
            <person name="Grimwood J."/>
            <person name="Kuo A."/>
            <person name="Brueggeman A."/>
            <person name="Dunigan D."/>
            <person name="Gurnon J."/>
            <person name="Ladunga I."/>
            <person name="Lindquist E."/>
            <person name="Lucas S."/>
            <person name="Pangilinan J."/>
            <person name="Proschold T."/>
            <person name="Salamov A."/>
            <person name="Schmutz J."/>
            <person name="Weeks D."/>
            <person name="Yamada T."/>
            <person name="Claverie J.M."/>
            <person name="Grigoriev I."/>
            <person name="Van Etten J."/>
            <person name="Lomsadze A."/>
            <person name="Borodovsky M."/>
        </authorList>
    </citation>
    <scope>NUCLEOTIDE SEQUENCE [LARGE SCALE GENOMIC DNA]</scope>
    <source>
        <strain evidence="8 9">C-169</strain>
    </source>
</reference>
<gene>
    <name evidence="8" type="ORF">COCSUDRAFT_48077</name>
</gene>
<keyword evidence="7" id="KW-0472">Membrane</keyword>
<dbReference type="KEGG" id="csl:COCSUDRAFT_48077"/>
<feature type="coiled-coil region" evidence="5">
    <location>
        <begin position="1015"/>
        <end position="1100"/>
    </location>
</feature>
<feature type="coiled-coil region" evidence="5">
    <location>
        <begin position="359"/>
        <end position="411"/>
    </location>
</feature>
<dbReference type="RefSeq" id="XP_005645905.1">
    <property type="nucleotide sequence ID" value="XM_005645848.1"/>
</dbReference>
<keyword evidence="9" id="KW-1185">Reference proteome</keyword>
<evidence type="ECO:0000256" key="3">
    <source>
        <dbReference type="ARBA" id="ARBA00023123"/>
    </source>
</evidence>
<dbReference type="PANTHER" id="PTHR46349:SF6">
    <property type="entry name" value="MYOSIN-6-LIKE"/>
    <property type="match status" value="1"/>
</dbReference>
<feature type="transmembrane region" description="Helical" evidence="7">
    <location>
        <begin position="1525"/>
        <end position="1544"/>
    </location>
</feature>
<dbReference type="GO" id="GO:0005923">
    <property type="term" value="C:bicellular tight junction"/>
    <property type="evidence" value="ECO:0007669"/>
    <property type="project" value="TreeGrafter"/>
</dbReference>
<evidence type="ECO:0000256" key="5">
    <source>
        <dbReference type="SAM" id="Coils"/>
    </source>
</evidence>
<feature type="coiled-coil region" evidence="5">
    <location>
        <begin position="282"/>
        <end position="309"/>
    </location>
</feature>
<comment type="caution">
    <text evidence="8">The sequence shown here is derived from an EMBL/GenBank/DDBJ whole genome shotgun (WGS) entry which is preliminary data.</text>
</comment>